<proteinExistence type="predicted"/>
<sequence length="67" mass="7378">MFPCLGKCSTIQYSAVGGAAFLCNVLRCDCQAHASICERFSTKTGQCGMKFSMKRTRCRREAIDACD</sequence>
<dbReference type="Proteomes" id="UP000024635">
    <property type="component" value="Unassembled WGS sequence"/>
</dbReference>
<dbReference type="AlphaFoldDB" id="A0A016RZ00"/>
<comment type="caution">
    <text evidence="1">The sequence shown here is derived from an EMBL/GenBank/DDBJ whole genome shotgun (WGS) entry which is preliminary data.</text>
</comment>
<protein>
    <submittedName>
        <fullName evidence="1">Uncharacterized protein</fullName>
    </submittedName>
</protein>
<accession>A0A016RZ00</accession>
<name>A0A016RZ00_9BILA</name>
<dbReference type="EMBL" id="JARK01001668">
    <property type="protein sequence ID" value="EYB83595.1"/>
    <property type="molecule type" value="Genomic_DNA"/>
</dbReference>
<gene>
    <name evidence="1" type="primary">Acey_s0332.g2744</name>
    <name evidence="1" type="ORF">Y032_0332g2744</name>
</gene>
<evidence type="ECO:0000313" key="1">
    <source>
        <dbReference type="EMBL" id="EYB83595.1"/>
    </source>
</evidence>
<reference evidence="2" key="1">
    <citation type="journal article" date="2015" name="Nat. Genet.">
        <title>The genome and transcriptome of the zoonotic hookworm Ancylostoma ceylanicum identify infection-specific gene families.</title>
        <authorList>
            <person name="Schwarz E.M."/>
            <person name="Hu Y."/>
            <person name="Antoshechkin I."/>
            <person name="Miller M.M."/>
            <person name="Sternberg P.W."/>
            <person name="Aroian R.V."/>
        </authorList>
    </citation>
    <scope>NUCLEOTIDE SEQUENCE</scope>
    <source>
        <strain evidence="2">HY135</strain>
    </source>
</reference>
<evidence type="ECO:0000313" key="2">
    <source>
        <dbReference type="Proteomes" id="UP000024635"/>
    </source>
</evidence>
<organism evidence="1 2">
    <name type="scientific">Ancylostoma ceylanicum</name>
    <dbReference type="NCBI Taxonomy" id="53326"/>
    <lineage>
        <taxon>Eukaryota</taxon>
        <taxon>Metazoa</taxon>
        <taxon>Ecdysozoa</taxon>
        <taxon>Nematoda</taxon>
        <taxon>Chromadorea</taxon>
        <taxon>Rhabditida</taxon>
        <taxon>Rhabditina</taxon>
        <taxon>Rhabditomorpha</taxon>
        <taxon>Strongyloidea</taxon>
        <taxon>Ancylostomatidae</taxon>
        <taxon>Ancylostomatinae</taxon>
        <taxon>Ancylostoma</taxon>
    </lineage>
</organism>
<keyword evidence="2" id="KW-1185">Reference proteome</keyword>